<evidence type="ECO:0000313" key="3">
    <source>
        <dbReference type="Proteomes" id="UP000054270"/>
    </source>
</evidence>
<dbReference type="AlphaFoldDB" id="A0A0D2MF09"/>
<accession>A0A0D2MF09</accession>
<protein>
    <submittedName>
        <fullName evidence="2">Uncharacterized protein</fullName>
    </submittedName>
</protein>
<gene>
    <name evidence="2" type="ORF">HYPSUDRAFT_669054</name>
</gene>
<evidence type="ECO:0000256" key="1">
    <source>
        <dbReference type="SAM" id="MobiDB-lite"/>
    </source>
</evidence>
<sequence length="91" mass="9876">MSALPTSSAATQPWGAAAQPGHPIHTNHHLAGSKNRCESVTPAEPRCYFSRSRPCRTWSCRCAPCRSAARSPRSPSRAPAVYFAWITPSLL</sequence>
<proteinExistence type="predicted"/>
<name>A0A0D2MF09_HYPSF</name>
<dbReference type="EMBL" id="KN817552">
    <property type="protein sequence ID" value="KJA22173.1"/>
    <property type="molecule type" value="Genomic_DNA"/>
</dbReference>
<keyword evidence="3" id="KW-1185">Reference proteome</keyword>
<feature type="compositionally biased region" description="Polar residues" evidence="1">
    <location>
        <begin position="1"/>
        <end position="11"/>
    </location>
</feature>
<organism evidence="2 3">
    <name type="scientific">Hypholoma sublateritium (strain FD-334 SS-4)</name>
    <dbReference type="NCBI Taxonomy" id="945553"/>
    <lineage>
        <taxon>Eukaryota</taxon>
        <taxon>Fungi</taxon>
        <taxon>Dikarya</taxon>
        <taxon>Basidiomycota</taxon>
        <taxon>Agaricomycotina</taxon>
        <taxon>Agaricomycetes</taxon>
        <taxon>Agaricomycetidae</taxon>
        <taxon>Agaricales</taxon>
        <taxon>Agaricineae</taxon>
        <taxon>Strophariaceae</taxon>
        <taxon>Hypholoma</taxon>
    </lineage>
</organism>
<evidence type="ECO:0000313" key="2">
    <source>
        <dbReference type="EMBL" id="KJA22173.1"/>
    </source>
</evidence>
<dbReference type="Proteomes" id="UP000054270">
    <property type="component" value="Unassembled WGS sequence"/>
</dbReference>
<feature type="region of interest" description="Disordered" evidence="1">
    <location>
        <begin position="1"/>
        <end position="34"/>
    </location>
</feature>
<reference evidence="3" key="1">
    <citation type="submission" date="2014-04" db="EMBL/GenBank/DDBJ databases">
        <title>Evolutionary Origins and Diversification of the Mycorrhizal Mutualists.</title>
        <authorList>
            <consortium name="DOE Joint Genome Institute"/>
            <consortium name="Mycorrhizal Genomics Consortium"/>
            <person name="Kohler A."/>
            <person name="Kuo A."/>
            <person name="Nagy L.G."/>
            <person name="Floudas D."/>
            <person name="Copeland A."/>
            <person name="Barry K.W."/>
            <person name="Cichocki N."/>
            <person name="Veneault-Fourrey C."/>
            <person name="LaButti K."/>
            <person name="Lindquist E.A."/>
            <person name="Lipzen A."/>
            <person name="Lundell T."/>
            <person name="Morin E."/>
            <person name="Murat C."/>
            <person name="Riley R."/>
            <person name="Ohm R."/>
            <person name="Sun H."/>
            <person name="Tunlid A."/>
            <person name="Henrissat B."/>
            <person name="Grigoriev I.V."/>
            <person name="Hibbett D.S."/>
            <person name="Martin F."/>
        </authorList>
    </citation>
    <scope>NUCLEOTIDE SEQUENCE [LARGE SCALE GENOMIC DNA]</scope>
    <source>
        <strain evidence="3">FD-334 SS-4</strain>
    </source>
</reference>